<dbReference type="PANTHER" id="PTHR43767:SF1">
    <property type="entry name" value="NONRIBOSOMAL PEPTIDE SYNTHASE PES1 (EUROFUNG)-RELATED"/>
    <property type="match status" value="1"/>
</dbReference>
<evidence type="ECO:0000259" key="2">
    <source>
        <dbReference type="Pfam" id="PF00501"/>
    </source>
</evidence>
<dbReference type="Proteomes" id="UP000092482">
    <property type="component" value="Chromosome"/>
</dbReference>
<accession>A0A1B1N9S4</accession>
<feature type="compositionally biased region" description="Gly residues" evidence="1">
    <location>
        <begin position="201"/>
        <end position="223"/>
    </location>
</feature>
<dbReference type="KEGG" id="serj:SGUI_0780"/>
<dbReference type="EC" id="6.2.1.3" evidence="3"/>
<feature type="compositionally biased region" description="Basic and acidic residues" evidence="1">
    <location>
        <begin position="79"/>
        <end position="90"/>
    </location>
</feature>
<feature type="domain" description="AMP-dependent synthetase/ligase" evidence="2">
    <location>
        <begin position="93"/>
        <end position="197"/>
    </location>
</feature>
<keyword evidence="4" id="KW-1185">Reference proteome</keyword>
<dbReference type="InterPro" id="IPR042099">
    <property type="entry name" value="ANL_N_sf"/>
</dbReference>
<dbReference type="Gene3D" id="3.40.50.12780">
    <property type="entry name" value="N-terminal domain of ligase-like"/>
    <property type="match status" value="1"/>
</dbReference>
<dbReference type="EMBL" id="CP014989">
    <property type="protein sequence ID" value="ANS78176.1"/>
    <property type="molecule type" value="Genomic_DNA"/>
</dbReference>
<reference evidence="3 4" key="1">
    <citation type="submission" date="2016-03" db="EMBL/GenBank/DDBJ databases">
        <title>Shallow-sea hydrothermal system.</title>
        <authorList>
            <person name="Tang K."/>
        </authorList>
    </citation>
    <scope>NUCLEOTIDE SEQUENCE [LARGE SCALE GENOMIC DNA]</scope>
    <source>
        <strain evidence="3 4">JLT9</strain>
    </source>
</reference>
<feature type="compositionally biased region" description="Basic residues" evidence="1">
    <location>
        <begin position="270"/>
        <end position="290"/>
    </location>
</feature>
<feature type="compositionally biased region" description="Low complexity" evidence="1">
    <location>
        <begin position="370"/>
        <end position="384"/>
    </location>
</feature>
<organism evidence="3 4">
    <name type="scientific">Serinicoccus hydrothermalis</name>
    <dbReference type="NCBI Taxonomy" id="1758689"/>
    <lineage>
        <taxon>Bacteria</taxon>
        <taxon>Bacillati</taxon>
        <taxon>Actinomycetota</taxon>
        <taxon>Actinomycetes</taxon>
        <taxon>Micrococcales</taxon>
        <taxon>Ornithinimicrobiaceae</taxon>
        <taxon>Serinicoccus</taxon>
    </lineage>
</organism>
<evidence type="ECO:0000313" key="3">
    <source>
        <dbReference type="EMBL" id="ANS78176.1"/>
    </source>
</evidence>
<sequence>MLSAASQPPRAAPRATWPRRAVNTPSLLMRIAIHKTFPSACRCAILGTVRGSDARKVTFDDEHPDAGSRLVVPQPLDGARGDPCRADPGRPRAGRTTTWSQLADRSFALAGALRERGVGPGDRVALLTLNHPQFVEAVVAVNALGAMAVPLNFRLAPPELAYILQDSAPRAILVDGPLAPALAAVHELPDSLEVRICVGPAPGGGGRRPGAGGLRAGGRGGGADRPAGRAGGDDRAAHVHLRHDGTTQGGDAEPPQHAGAGAHLHPGHEHGRRVRRRLPHRALLPHRRPRLDRGEPHAGRHHGHPPAGCLRPRGGARRLRAGGRDDRLQRAAAVAAAVRPTPGSPSGTCGCGSSAGVPPLPATPCCAPWGRPSRTRSTWPSSGRPRPRPSPACSGGRTRCASWAPWGGPSRPSSTASSTRT</sequence>
<dbReference type="PANTHER" id="PTHR43767">
    <property type="entry name" value="LONG-CHAIN-FATTY-ACID--COA LIGASE"/>
    <property type="match status" value="1"/>
</dbReference>
<keyword evidence="3" id="KW-0436">Ligase</keyword>
<gene>
    <name evidence="3" type="ORF">SGUI_0780</name>
</gene>
<dbReference type="STRING" id="1758689.SGUI_0780"/>
<protein>
    <submittedName>
        <fullName evidence="3">Long-chain-fatty-acid--CoA ligase</fullName>
        <ecNumber evidence="3">6.2.1.3</ecNumber>
    </submittedName>
</protein>
<feature type="compositionally biased region" description="Basic and acidic residues" evidence="1">
    <location>
        <begin position="231"/>
        <end position="245"/>
    </location>
</feature>
<dbReference type="Pfam" id="PF00501">
    <property type="entry name" value="AMP-binding"/>
    <property type="match status" value="1"/>
</dbReference>
<name>A0A1B1N9S4_9MICO</name>
<feature type="compositionally biased region" description="Low complexity" evidence="1">
    <location>
        <begin position="255"/>
        <end position="264"/>
    </location>
</feature>
<proteinExistence type="predicted"/>
<feature type="compositionally biased region" description="Low complexity" evidence="1">
    <location>
        <begin position="409"/>
        <end position="421"/>
    </location>
</feature>
<evidence type="ECO:0000256" key="1">
    <source>
        <dbReference type="SAM" id="MobiDB-lite"/>
    </source>
</evidence>
<dbReference type="AlphaFoldDB" id="A0A1B1N9S4"/>
<feature type="region of interest" description="Disordered" evidence="1">
    <location>
        <begin position="75"/>
        <end position="96"/>
    </location>
</feature>
<dbReference type="SUPFAM" id="SSF56801">
    <property type="entry name" value="Acetyl-CoA synthetase-like"/>
    <property type="match status" value="1"/>
</dbReference>
<evidence type="ECO:0000313" key="4">
    <source>
        <dbReference type="Proteomes" id="UP000092482"/>
    </source>
</evidence>
<feature type="region of interest" description="Disordered" evidence="1">
    <location>
        <begin position="365"/>
        <end position="421"/>
    </location>
</feature>
<dbReference type="GO" id="GO:0004467">
    <property type="term" value="F:long-chain fatty acid-CoA ligase activity"/>
    <property type="evidence" value="ECO:0007669"/>
    <property type="project" value="UniProtKB-EC"/>
</dbReference>
<dbReference type="InterPro" id="IPR050237">
    <property type="entry name" value="ATP-dep_AMP-bd_enzyme"/>
</dbReference>
<feature type="region of interest" description="Disordered" evidence="1">
    <location>
        <begin position="201"/>
        <end position="326"/>
    </location>
</feature>
<dbReference type="InterPro" id="IPR000873">
    <property type="entry name" value="AMP-dep_synth/lig_dom"/>
</dbReference>